<dbReference type="EMBL" id="ODYU01002299">
    <property type="protein sequence ID" value="SOQ39613.1"/>
    <property type="molecule type" value="Genomic_DNA"/>
</dbReference>
<dbReference type="AlphaFoldDB" id="A0A2H1VFI3"/>
<protein>
    <submittedName>
        <fullName evidence="1">SFRICE_000368</fullName>
    </submittedName>
</protein>
<name>A0A2H1VFI3_SPOFR</name>
<organism evidence="1">
    <name type="scientific">Spodoptera frugiperda</name>
    <name type="common">Fall armyworm</name>
    <dbReference type="NCBI Taxonomy" id="7108"/>
    <lineage>
        <taxon>Eukaryota</taxon>
        <taxon>Metazoa</taxon>
        <taxon>Ecdysozoa</taxon>
        <taxon>Arthropoda</taxon>
        <taxon>Hexapoda</taxon>
        <taxon>Insecta</taxon>
        <taxon>Pterygota</taxon>
        <taxon>Neoptera</taxon>
        <taxon>Endopterygota</taxon>
        <taxon>Lepidoptera</taxon>
        <taxon>Glossata</taxon>
        <taxon>Ditrysia</taxon>
        <taxon>Noctuoidea</taxon>
        <taxon>Noctuidae</taxon>
        <taxon>Amphipyrinae</taxon>
        <taxon>Spodoptera</taxon>
    </lineage>
</organism>
<sequence>MYEAKFLSLACLRRANSELRVRVVTSRRFVCAWRYGSPSLSASSKHVPRALADQLTLVFPLQGKGLSTLLPIFYAKRTRAEPWAEASVKSNINT</sequence>
<evidence type="ECO:0000313" key="1">
    <source>
        <dbReference type="EMBL" id="SOQ39613.1"/>
    </source>
</evidence>
<proteinExistence type="predicted"/>
<accession>A0A2H1VFI3</accession>
<reference evidence="1" key="1">
    <citation type="submission" date="2016-07" db="EMBL/GenBank/DDBJ databases">
        <authorList>
            <person name="Bretaudeau A."/>
        </authorList>
    </citation>
    <scope>NUCLEOTIDE SEQUENCE</scope>
    <source>
        <strain evidence="1">Rice</strain>
        <tissue evidence="1">Whole body</tissue>
    </source>
</reference>
<gene>
    <name evidence="1" type="ORF">SFRICE_000368</name>
</gene>